<gene>
    <name evidence="1" type="ORF">KFE25_004297</name>
    <name evidence="2" type="ORF">KFE25_013250</name>
</gene>
<organism evidence="1 3">
    <name type="scientific">Diacronema lutheri</name>
    <name type="common">Unicellular marine alga</name>
    <name type="synonym">Monochrysis lutheri</name>
    <dbReference type="NCBI Taxonomy" id="2081491"/>
    <lineage>
        <taxon>Eukaryota</taxon>
        <taxon>Haptista</taxon>
        <taxon>Haptophyta</taxon>
        <taxon>Pavlovophyceae</taxon>
        <taxon>Pavlovales</taxon>
        <taxon>Pavlovaceae</taxon>
        <taxon>Diacronema</taxon>
    </lineage>
</organism>
<dbReference type="Proteomes" id="UP000751190">
    <property type="component" value="Unassembled WGS sequence"/>
</dbReference>
<evidence type="ECO:0000313" key="2">
    <source>
        <dbReference type="EMBL" id="KAG8468167.1"/>
    </source>
</evidence>
<dbReference type="EMBL" id="JAGTXO010000004">
    <property type="protein sequence ID" value="KAG8468167.1"/>
    <property type="molecule type" value="Genomic_DNA"/>
</dbReference>
<keyword evidence="3" id="KW-1185">Reference proteome</keyword>
<protein>
    <submittedName>
        <fullName evidence="1">Uncharacterized protein</fullName>
    </submittedName>
</protein>
<proteinExistence type="predicted"/>
<accession>A0A8J6C905</accession>
<comment type="caution">
    <text evidence="1">The sequence shown here is derived from an EMBL/GenBank/DDBJ whole genome shotgun (WGS) entry which is preliminary data.</text>
</comment>
<sequence>MASAALALAPLADERHVEQLSDELAHLHVAQARAHNMRLHDEQASADAEIDALCAELCTRTSQRRGLVRVQEQLSVRVPPPPPVAAVRLASAGEKRKGSDAHDEAFARRVELGSDVRSASDDDTDLLCARSEAGSEPAEANAGWLGSASVYDELRHELRTRARLEVLLGRKAQRLAALRERVARNDLLIARLEALNDSLLLDLQQARDRHAAEVHAKRVRAVVNGPADGLLEHVRCF</sequence>
<reference evidence="1" key="1">
    <citation type="submission" date="2021-05" db="EMBL/GenBank/DDBJ databases">
        <title>The genome of the haptophyte Pavlova lutheri (Diacronema luteri, Pavlovales) - a model for lipid biosynthesis in eukaryotic algae.</title>
        <authorList>
            <person name="Hulatt C.J."/>
            <person name="Posewitz M.C."/>
        </authorList>
    </citation>
    <scope>NUCLEOTIDE SEQUENCE</scope>
    <source>
        <strain evidence="1">NIVA-4/92</strain>
    </source>
</reference>
<name>A0A8J6C905_DIALT</name>
<evidence type="ECO:0000313" key="1">
    <source>
        <dbReference type="EMBL" id="KAG8458963.1"/>
    </source>
</evidence>
<dbReference type="EMBL" id="JAGTXO010000046">
    <property type="protein sequence ID" value="KAG8458963.1"/>
    <property type="molecule type" value="Genomic_DNA"/>
</dbReference>
<dbReference type="AlphaFoldDB" id="A0A8J6C905"/>
<evidence type="ECO:0000313" key="3">
    <source>
        <dbReference type="Proteomes" id="UP000751190"/>
    </source>
</evidence>